<dbReference type="OrthoDB" id="3799538at2"/>
<protein>
    <submittedName>
        <fullName evidence="3">ATP-binding protein</fullName>
    </submittedName>
</protein>
<feature type="transmembrane region" description="Helical" evidence="2">
    <location>
        <begin position="91"/>
        <end position="116"/>
    </location>
</feature>
<evidence type="ECO:0000256" key="1">
    <source>
        <dbReference type="SAM" id="MobiDB-lite"/>
    </source>
</evidence>
<sequence length="793" mass="85295">MASWGTVNSDGTREPRPTPGQAPGAAPVVPPPPGAPPAPRHSPDEAELAPLQRWLRLPRPAARPGVWRTGHVPRQPEDPDRLTDRELHGGALLAALTAWLVWSLYVNTSLFSWVFAPLDWLGARGTFLGPYLYEQLLFCGLLYVFGRMGNAPRLWRRWRPAVLRFWSGRPDIERQDPKVTLRAVAALAVAWVVWELSYAGVWLFWLDPFYGMVPDSWWQPEDSTAYTVAYNVYYLLYALVLLALCGVLGGWRAVLRRFPPARFTGADVAGSERERAEVARLTEFTELRAGGAERSAELLRAEVAAGTMSDLDYARIQRAWRAVVARPTELPAFNDAVAEDGAGAFVHPSGDRDLPVRAARHDLLTRQVRIGTAVDEERNAYEYRGVDVALDPALLGTSLLAVGPPGSGKTGRVVRPVVESLCLQALTGQAAVVAVGSAASGLGPDAAFDIVVRVGDPAGTHQLALYGAATDTDEAATLLAEALLGGTPAETRDASAALVQLIGPYHAAYGRLPGVPELRAMLDGAPALLATLREDLALAGAHDQQRELDARERAATRLDDPGKPLADRLAVLDRAGFSAGSGGRTFSMATLTHPLRVRVDLPATGHAEAGRIITRLLLAQFTSAVVNRPDRSLFATLVLDDATAAVTAGTVRGLAQLRAANAGAVLALRTLDDVPSELRAGLLGAVGCRMVFAGVTTWDAEHFAHVWGTAWTEDQDVTKTPDRTGGIVRKTVRGVRRLFTGQDTTTDSVTVRRVERQRWSASELAHRVPPRHAVLSTTSAAGEPGPPVLVRLG</sequence>
<feature type="transmembrane region" description="Helical" evidence="2">
    <location>
        <begin position="232"/>
        <end position="254"/>
    </location>
</feature>
<keyword evidence="3" id="KW-0547">Nucleotide-binding</keyword>
<comment type="caution">
    <text evidence="3">The sequence shown here is derived from an EMBL/GenBank/DDBJ whole genome shotgun (WGS) entry which is preliminary data.</text>
</comment>
<feature type="compositionally biased region" description="Polar residues" evidence="1">
    <location>
        <begin position="1"/>
        <end position="10"/>
    </location>
</feature>
<feature type="region of interest" description="Disordered" evidence="1">
    <location>
        <begin position="1"/>
        <end position="45"/>
    </location>
</feature>
<feature type="compositionally biased region" description="Pro residues" evidence="1">
    <location>
        <begin position="28"/>
        <end position="40"/>
    </location>
</feature>
<dbReference type="Proteomes" id="UP000311713">
    <property type="component" value="Unassembled WGS sequence"/>
</dbReference>
<evidence type="ECO:0000313" key="4">
    <source>
        <dbReference type="Proteomes" id="UP000311713"/>
    </source>
</evidence>
<proteinExistence type="predicted"/>
<dbReference type="InterPro" id="IPR027417">
    <property type="entry name" value="P-loop_NTPase"/>
</dbReference>
<dbReference type="AlphaFoldDB" id="A0A5C4UUB6"/>
<organism evidence="3 4">
    <name type="scientific">Streptomyces sedi</name>
    <dbReference type="NCBI Taxonomy" id="555059"/>
    <lineage>
        <taxon>Bacteria</taxon>
        <taxon>Bacillati</taxon>
        <taxon>Actinomycetota</taxon>
        <taxon>Actinomycetes</taxon>
        <taxon>Kitasatosporales</taxon>
        <taxon>Streptomycetaceae</taxon>
        <taxon>Streptomyces</taxon>
    </lineage>
</organism>
<feature type="transmembrane region" description="Helical" evidence="2">
    <location>
        <begin position="128"/>
        <end position="146"/>
    </location>
</feature>
<evidence type="ECO:0000313" key="3">
    <source>
        <dbReference type="EMBL" id="TNM27234.1"/>
    </source>
</evidence>
<keyword evidence="4" id="KW-1185">Reference proteome</keyword>
<evidence type="ECO:0000256" key="2">
    <source>
        <dbReference type="SAM" id="Phobius"/>
    </source>
</evidence>
<gene>
    <name evidence="3" type="ORF">FH715_21275</name>
</gene>
<keyword evidence="2" id="KW-1133">Transmembrane helix</keyword>
<keyword evidence="3" id="KW-0067">ATP-binding</keyword>
<reference evidence="3 4" key="1">
    <citation type="submission" date="2019-06" db="EMBL/GenBank/DDBJ databases">
        <title>Draft genome of Streptomyces sedi sp. JCM16909.</title>
        <authorList>
            <person name="Klykleung N."/>
            <person name="Tanasupawat S."/>
            <person name="Kudo T."/>
            <person name="Yuki M."/>
            <person name="Ohkuma M."/>
        </authorList>
    </citation>
    <scope>NUCLEOTIDE SEQUENCE [LARGE SCALE GENOMIC DNA]</scope>
    <source>
        <strain evidence="3 4">JCM 16909</strain>
    </source>
</reference>
<name>A0A5C4UUB6_9ACTN</name>
<dbReference type="GO" id="GO:0005524">
    <property type="term" value="F:ATP binding"/>
    <property type="evidence" value="ECO:0007669"/>
    <property type="project" value="UniProtKB-KW"/>
</dbReference>
<dbReference type="EMBL" id="VDGT01000018">
    <property type="protein sequence ID" value="TNM27234.1"/>
    <property type="molecule type" value="Genomic_DNA"/>
</dbReference>
<accession>A0A5C4UUB6</accession>
<dbReference type="Gene3D" id="3.40.50.300">
    <property type="entry name" value="P-loop containing nucleotide triphosphate hydrolases"/>
    <property type="match status" value="1"/>
</dbReference>
<feature type="transmembrane region" description="Helical" evidence="2">
    <location>
        <begin position="183"/>
        <end position="205"/>
    </location>
</feature>
<keyword evidence="2" id="KW-0812">Transmembrane</keyword>
<dbReference type="SUPFAM" id="SSF52540">
    <property type="entry name" value="P-loop containing nucleoside triphosphate hydrolases"/>
    <property type="match status" value="1"/>
</dbReference>
<keyword evidence="2" id="KW-0472">Membrane</keyword>